<gene>
    <name evidence="3" type="ORF">MMIC_P2162</name>
</gene>
<name>A0A1L8CQH8_9PROT</name>
<evidence type="ECO:0000259" key="2">
    <source>
        <dbReference type="Pfam" id="PF05378"/>
    </source>
</evidence>
<feature type="domain" description="Hydantoinase A/oxoprolinase" evidence="1">
    <location>
        <begin position="191"/>
        <end position="469"/>
    </location>
</feature>
<dbReference type="Proteomes" id="UP000231632">
    <property type="component" value="Unassembled WGS sequence"/>
</dbReference>
<organism evidence="3 4">
    <name type="scientific">Mariprofundus micogutta</name>
    <dbReference type="NCBI Taxonomy" id="1921010"/>
    <lineage>
        <taxon>Bacteria</taxon>
        <taxon>Pseudomonadati</taxon>
        <taxon>Pseudomonadota</taxon>
        <taxon>Candidatius Mariprofundia</taxon>
        <taxon>Mariprofundales</taxon>
        <taxon>Mariprofundaceae</taxon>
        <taxon>Mariprofundus</taxon>
    </lineage>
</organism>
<comment type="caution">
    <text evidence="3">The sequence shown here is derived from an EMBL/GenBank/DDBJ whole genome shotgun (WGS) entry which is preliminary data.</text>
</comment>
<dbReference type="GO" id="GO:0047423">
    <property type="term" value="F:N-methylhydantoinase (ATP-hydrolyzing) activity"/>
    <property type="evidence" value="ECO:0007669"/>
    <property type="project" value="UniProtKB-EC"/>
</dbReference>
<sequence>MFLGVDTGGTFTDFVHFGESGLRFHKVLSTPDDPSRAIEQGIAELGLDTSQLHLVHGSTVATNAILERKGVKTLFVTNKDLQDLLIIGRQTRPELYNLIPVAQEAWIDSDDCFGVSGRMNADGSELAALDSESLNELMQKLQQGAYEAIAICLLFSFLNPDHERKLAELLPEQLFISLSHQVLSEYREYERGATTYLNAYVGPLVQRYLIRLQDELAPKHLLVMHSAGGVMSAESAGEQAVSLVLSGPAGGLVAAQEVGRQTGKSKLLSFDMGGTSTDVALINGTPSMTTEGNVAGIPVALPMLDIHTIGAGGGSLAWIDEAGLPQVGPESAGAKPGPVCYGLGGTVPAVTDANLLLGRIPASAKLGGSMRLDRDAAYEALSTYGARIGLSAEAAAEAVIRIAEEHMAAALRVVSIQRGFDPVDFSLLCFGGAGGLHACSLADKLGMNSVVFPVASGAFSAMGMLAGRQQSEFSRTRCLMLDDETSVADLFELLAGLEYEAMSAMPGLVLSFEKRVDMRYAGQGFHITIELNELDENNLHKDLKQRFEQAHRQAYGHRLNRPVEMMTARLTAVVEQGAISFPALVSGSEAVSVGQSEVYGAGTVPHYQREMLPVGFSCCGPALIVESTSTLWLPSDWQMRVDRFGHLMLERQCM</sequence>
<reference evidence="3 4" key="1">
    <citation type="journal article" date="2017" name="Arch. Microbiol.">
        <title>Mariprofundus micogutta sp. nov., a novel iron-oxidizing zetaproteobacterium isolated from a deep-sea hydrothermal field at the Bayonnaise knoll of the Izu-Ogasawara arc, and a description of Mariprofundales ord. nov. and Zetaproteobacteria classis nov.</title>
        <authorList>
            <person name="Makita H."/>
            <person name="Tanaka E."/>
            <person name="Mitsunobu S."/>
            <person name="Miyazaki M."/>
            <person name="Nunoura T."/>
            <person name="Uematsu K."/>
            <person name="Takaki Y."/>
            <person name="Nishi S."/>
            <person name="Shimamura S."/>
            <person name="Takai K."/>
        </authorList>
    </citation>
    <scope>NUCLEOTIDE SEQUENCE [LARGE SCALE GENOMIC DNA]</scope>
    <source>
        <strain evidence="3 4">ET2</strain>
    </source>
</reference>
<dbReference type="GO" id="GO:0005829">
    <property type="term" value="C:cytosol"/>
    <property type="evidence" value="ECO:0007669"/>
    <property type="project" value="TreeGrafter"/>
</dbReference>
<dbReference type="InterPro" id="IPR002821">
    <property type="entry name" value="Hydantoinase_A"/>
</dbReference>
<accession>A0A1L8CQH8</accession>
<dbReference type="OrthoDB" id="9759608at2"/>
<evidence type="ECO:0000313" key="3">
    <source>
        <dbReference type="EMBL" id="GAV21182.1"/>
    </source>
</evidence>
<dbReference type="STRING" id="1921010.MMIC_P2162"/>
<keyword evidence="4" id="KW-1185">Reference proteome</keyword>
<evidence type="ECO:0000313" key="4">
    <source>
        <dbReference type="Proteomes" id="UP000231632"/>
    </source>
</evidence>
<dbReference type="PANTHER" id="PTHR11365">
    <property type="entry name" value="5-OXOPROLINASE RELATED"/>
    <property type="match status" value="1"/>
</dbReference>
<dbReference type="InterPro" id="IPR045079">
    <property type="entry name" value="Oxoprolinase-like"/>
</dbReference>
<proteinExistence type="predicted"/>
<protein>
    <submittedName>
        <fullName evidence="3">N-methylhydantoinase A</fullName>
        <ecNumber evidence="3">3.5.2.14</ecNumber>
    </submittedName>
</protein>
<dbReference type="PANTHER" id="PTHR11365:SF23">
    <property type="entry name" value="HYPOTHETICAL 5-OXOPROLINASE (EUROFUNG)-RELATED"/>
    <property type="match status" value="1"/>
</dbReference>
<dbReference type="Pfam" id="PF05378">
    <property type="entry name" value="Hydant_A_N"/>
    <property type="match status" value="1"/>
</dbReference>
<dbReference type="EC" id="3.5.2.14" evidence="3"/>
<evidence type="ECO:0000259" key="1">
    <source>
        <dbReference type="Pfam" id="PF01968"/>
    </source>
</evidence>
<dbReference type="InterPro" id="IPR008040">
    <property type="entry name" value="Hydant_A_N"/>
</dbReference>
<dbReference type="RefSeq" id="WP_072660484.1">
    <property type="nucleotide sequence ID" value="NZ_BDFD01000022.1"/>
</dbReference>
<dbReference type="GO" id="GO:0017168">
    <property type="term" value="F:5-oxoprolinase (ATP-hydrolyzing) activity"/>
    <property type="evidence" value="ECO:0007669"/>
    <property type="project" value="TreeGrafter"/>
</dbReference>
<dbReference type="EMBL" id="BDFD01000022">
    <property type="protein sequence ID" value="GAV21182.1"/>
    <property type="molecule type" value="Genomic_DNA"/>
</dbReference>
<dbReference type="AlphaFoldDB" id="A0A1L8CQH8"/>
<dbReference type="Pfam" id="PF01968">
    <property type="entry name" value="Hydantoinase_A"/>
    <property type="match status" value="1"/>
</dbReference>
<feature type="domain" description="Hydantoinase/oxoprolinase N-terminal" evidence="2">
    <location>
        <begin position="3"/>
        <end position="172"/>
    </location>
</feature>
<dbReference type="GO" id="GO:0006749">
    <property type="term" value="P:glutathione metabolic process"/>
    <property type="evidence" value="ECO:0007669"/>
    <property type="project" value="TreeGrafter"/>
</dbReference>
<keyword evidence="3" id="KW-0378">Hydrolase</keyword>